<dbReference type="GO" id="GO:0020037">
    <property type="term" value="F:heme binding"/>
    <property type="evidence" value="ECO:0007669"/>
    <property type="project" value="TreeGrafter"/>
</dbReference>
<keyword evidence="3" id="KW-0813">Transport</keyword>
<feature type="domain" description="Cytochrome b561 bacterial/Ni-hydrogenase" evidence="14">
    <location>
        <begin position="8"/>
        <end position="159"/>
    </location>
</feature>
<organism evidence="15 16">
    <name type="scientific">Celeribacter neptunius</name>
    <dbReference type="NCBI Taxonomy" id="588602"/>
    <lineage>
        <taxon>Bacteria</taxon>
        <taxon>Pseudomonadati</taxon>
        <taxon>Pseudomonadota</taxon>
        <taxon>Alphaproteobacteria</taxon>
        <taxon>Rhodobacterales</taxon>
        <taxon>Roseobacteraceae</taxon>
        <taxon>Celeribacter</taxon>
    </lineage>
</organism>
<feature type="transmembrane region" description="Helical" evidence="13">
    <location>
        <begin position="127"/>
        <end position="148"/>
    </location>
</feature>
<feature type="transmembrane region" description="Helical" evidence="13">
    <location>
        <begin position="54"/>
        <end position="74"/>
    </location>
</feature>
<keyword evidence="4" id="KW-1003">Cell membrane</keyword>
<keyword evidence="10" id="KW-0408">Iron</keyword>
<name>A0A1I3W4B1_9RHOB</name>
<evidence type="ECO:0000256" key="9">
    <source>
        <dbReference type="ARBA" id="ARBA00022989"/>
    </source>
</evidence>
<evidence type="ECO:0000256" key="7">
    <source>
        <dbReference type="ARBA" id="ARBA00022723"/>
    </source>
</evidence>
<evidence type="ECO:0000256" key="8">
    <source>
        <dbReference type="ARBA" id="ARBA00022982"/>
    </source>
</evidence>
<dbReference type="PANTHER" id="PTHR30529:SF1">
    <property type="entry name" value="CYTOCHROME B561 HOMOLOG 2"/>
    <property type="match status" value="1"/>
</dbReference>
<evidence type="ECO:0000256" key="5">
    <source>
        <dbReference type="ARBA" id="ARBA00022617"/>
    </source>
</evidence>
<dbReference type="GO" id="GO:0046872">
    <property type="term" value="F:metal ion binding"/>
    <property type="evidence" value="ECO:0007669"/>
    <property type="project" value="UniProtKB-KW"/>
</dbReference>
<evidence type="ECO:0000256" key="6">
    <source>
        <dbReference type="ARBA" id="ARBA00022692"/>
    </source>
</evidence>
<dbReference type="EMBL" id="FORH01000008">
    <property type="protein sequence ID" value="SFK02280.1"/>
    <property type="molecule type" value="Genomic_DNA"/>
</dbReference>
<evidence type="ECO:0000256" key="13">
    <source>
        <dbReference type="SAM" id="Phobius"/>
    </source>
</evidence>
<dbReference type="Pfam" id="PF01292">
    <property type="entry name" value="Ni_hydr_CYTB"/>
    <property type="match status" value="1"/>
</dbReference>
<feature type="transmembrane region" description="Helical" evidence="13">
    <location>
        <begin position="94"/>
        <end position="121"/>
    </location>
</feature>
<dbReference type="GO" id="GO:0022904">
    <property type="term" value="P:respiratory electron transport chain"/>
    <property type="evidence" value="ECO:0007669"/>
    <property type="project" value="InterPro"/>
</dbReference>
<evidence type="ECO:0000256" key="11">
    <source>
        <dbReference type="ARBA" id="ARBA00023136"/>
    </source>
</evidence>
<keyword evidence="8" id="KW-0249">Electron transport</keyword>
<evidence type="ECO:0000256" key="12">
    <source>
        <dbReference type="ARBA" id="ARBA00037975"/>
    </source>
</evidence>
<keyword evidence="9 13" id="KW-1133">Transmembrane helix</keyword>
<dbReference type="Proteomes" id="UP000199630">
    <property type="component" value="Unassembled WGS sequence"/>
</dbReference>
<proteinExistence type="inferred from homology"/>
<evidence type="ECO:0000313" key="15">
    <source>
        <dbReference type="EMBL" id="SFK02280.1"/>
    </source>
</evidence>
<dbReference type="SUPFAM" id="SSF81342">
    <property type="entry name" value="Transmembrane di-heme cytochromes"/>
    <property type="match status" value="1"/>
</dbReference>
<dbReference type="STRING" id="588602.SAMN04487991_3567"/>
<keyword evidence="16" id="KW-1185">Reference proteome</keyword>
<comment type="similarity">
    <text evidence="12">Belongs to the cytochrome b561 family.</text>
</comment>
<gene>
    <name evidence="15" type="ORF">SAMN04487991_3567</name>
</gene>
<dbReference type="PANTHER" id="PTHR30529">
    <property type="entry name" value="CYTOCHROME B561"/>
    <property type="match status" value="1"/>
</dbReference>
<dbReference type="InterPro" id="IPR016174">
    <property type="entry name" value="Di-haem_cyt_TM"/>
</dbReference>
<protein>
    <submittedName>
        <fullName evidence="15">Cytochrome b561</fullName>
    </submittedName>
</protein>
<evidence type="ECO:0000313" key="16">
    <source>
        <dbReference type="Proteomes" id="UP000199630"/>
    </source>
</evidence>
<keyword evidence="6 13" id="KW-0812">Transmembrane</keyword>
<keyword evidence="11 13" id="KW-0472">Membrane</keyword>
<dbReference type="InterPro" id="IPR011577">
    <property type="entry name" value="Cyt_b561_bac/Ni-Hgenase"/>
</dbReference>
<evidence type="ECO:0000256" key="4">
    <source>
        <dbReference type="ARBA" id="ARBA00022475"/>
    </source>
</evidence>
<evidence type="ECO:0000259" key="14">
    <source>
        <dbReference type="Pfam" id="PF01292"/>
    </source>
</evidence>
<comment type="subcellular location">
    <subcellularLocation>
        <location evidence="2">Cell membrane</location>
        <topology evidence="2">Multi-pass membrane protein</topology>
    </subcellularLocation>
</comment>
<dbReference type="GO" id="GO:0009055">
    <property type="term" value="F:electron transfer activity"/>
    <property type="evidence" value="ECO:0007669"/>
    <property type="project" value="InterPro"/>
</dbReference>
<evidence type="ECO:0000256" key="3">
    <source>
        <dbReference type="ARBA" id="ARBA00022448"/>
    </source>
</evidence>
<evidence type="ECO:0000256" key="10">
    <source>
        <dbReference type="ARBA" id="ARBA00023004"/>
    </source>
</evidence>
<evidence type="ECO:0000256" key="1">
    <source>
        <dbReference type="ARBA" id="ARBA00001970"/>
    </source>
</evidence>
<dbReference type="InterPro" id="IPR052168">
    <property type="entry name" value="Cytochrome_b561_oxidase"/>
</dbReference>
<accession>A0A1I3W4B1</accession>
<keyword evidence="5" id="KW-0349">Heme</keyword>
<dbReference type="OrthoDB" id="8156287at2"/>
<dbReference type="AlphaFoldDB" id="A0A1I3W4B1"/>
<keyword evidence="7" id="KW-0479">Metal-binding</keyword>
<evidence type="ECO:0000256" key="2">
    <source>
        <dbReference type="ARBA" id="ARBA00004651"/>
    </source>
</evidence>
<sequence>MMKISESYSGLQKLLHWAVVLTFAFNYVVSDGMGKALRAFNETGVNDSTTAKLHVIVGIATLVLMVIRIIVRLIQGAPEMPPAPHPMMEKAAHLVHFGLYAAMLLTPMAGGAAWFLGIHIAGDAHEVLVNLTILLIVAHVAAALYHQFILKDGLLKRMSPH</sequence>
<comment type="cofactor">
    <cofactor evidence="1">
        <name>heme b</name>
        <dbReference type="ChEBI" id="CHEBI:60344"/>
    </cofactor>
</comment>
<reference evidence="16" key="1">
    <citation type="submission" date="2016-10" db="EMBL/GenBank/DDBJ databases">
        <authorList>
            <person name="Varghese N."/>
            <person name="Submissions S."/>
        </authorList>
    </citation>
    <scope>NUCLEOTIDE SEQUENCE [LARGE SCALE GENOMIC DNA]</scope>
    <source>
        <strain evidence="16">DSM 26471</strain>
    </source>
</reference>
<dbReference type="GO" id="GO:0005886">
    <property type="term" value="C:plasma membrane"/>
    <property type="evidence" value="ECO:0007669"/>
    <property type="project" value="UniProtKB-SubCell"/>
</dbReference>